<reference evidence="1" key="2">
    <citation type="journal article" date="2017" name="Genome Announc.">
        <title>High-Quality Draft Genome Sequence of Burkholderia contaminans CH-1, a Gram-Negative Bacterium That Metabolizes 2-Azahypoxanthine, a Plant Growth-Regulating Compound.</title>
        <authorList>
            <person name="Choi J.-H."/>
            <person name="Sugiura H."/>
            <person name="Moriuchi R."/>
            <person name="Kawagishi H."/>
            <person name="Dohra H."/>
        </authorList>
    </citation>
    <scope>NUCLEOTIDE SEQUENCE</scope>
    <source>
        <strain evidence="1">CH-1</strain>
    </source>
</reference>
<dbReference type="EMBL" id="AP018357">
    <property type="protein sequence ID" value="BBA39317.1"/>
    <property type="molecule type" value="Genomic_DNA"/>
</dbReference>
<dbReference type="AlphaFoldDB" id="A0A250L404"/>
<gene>
    <name evidence="1" type="ORF">BCCH1_17380</name>
</gene>
<organism evidence="1">
    <name type="scientific">Burkholderia contaminans</name>
    <dbReference type="NCBI Taxonomy" id="488447"/>
    <lineage>
        <taxon>Bacteria</taxon>
        <taxon>Pseudomonadati</taxon>
        <taxon>Pseudomonadota</taxon>
        <taxon>Betaproteobacteria</taxon>
        <taxon>Burkholderiales</taxon>
        <taxon>Burkholderiaceae</taxon>
        <taxon>Burkholderia</taxon>
        <taxon>Burkholderia cepacia complex</taxon>
    </lineage>
</organism>
<accession>A0A250L404</accession>
<evidence type="ECO:0000313" key="1">
    <source>
        <dbReference type="EMBL" id="BBA39317.1"/>
    </source>
</evidence>
<sequence>MISSCDADSVPCMCGSATFAIVLSRVWISVASMIDKVSIGRFSAGEAGASAAGFKRCLRGAVAVGGDPVRLEL</sequence>
<proteinExistence type="predicted"/>
<reference evidence="1" key="1">
    <citation type="journal article" date="2016" name="Biosci. Biotechnol. Biochem.">
        <title>Bioconversion of AHX to AOH by resting cells of Burkholderia contaminans CH-1.</title>
        <authorList>
            <person name="Choi J.H."/>
            <person name="Kikuchi A."/>
            <person name="Pumkaeo P."/>
            <person name="Hirai H."/>
            <person name="Tokuyama S."/>
            <person name="Kawagishi H."/>
        </authorList>
    </citation>
    <scope>NUCLEOTIDE SEQUENCE</scope>
    <source>
        <strain evidence="1">CH-1</strain>
    </source>
</reference>
<name>A0A250L404_9BURK</name>
<protein>
    <submittedName>
        <fullName evidence="1">Uncharacterized protein</fullName>
    </submittedName>
</protein>